<reference evidence="1" key="1">
    <citation type="submission" date="2021-06" db="EMBL/GenBank/DDBJ databases">
        <authorList>
            <person name="Kallberg Y."/>
            <person name="Tangrot J."/>
            <person name="Rosling A."/>
        </authorList>
    </citation>
    <scope>NUCLEOTIDE SEQUENCE</scope>
    <source>
        <strain evidence="1">87-6 pot B 2015</strain>
    </source>
</reference>
<keyword evidence="2" id="KW-1185">Reference proteome</keyword>
<dbReference type="AlphaFoldDB" id="A0A9N9B5S0"/>
<accession>A0A9N9B5S0</accession>
<dbReference type="EMBL" id="CAJVPP010001403">
    <property type="protein sequence ID" value="CAG8553432.1"/>
    <property type="molecule type" value="Genomic_DNA"/>
</dbReference>
<dbReference type="SUPFAM" id="SSF52047">
    <property type="entry name" value="RNI-like"/>
    <property type="match status" value="1"/>
</dbReference>
<name>A0A9N9B5S0_FUNMO</name>
<sequence>MASKLNTDCLEEIFGFLELDGMGHETTLRSCILHPCILVNRQWCFSAVRILWSNPWHFRKDLECVKPSIINTYISTFSKESKERLIENKIILQSEAETQPTFNYAWFLRNLHLFHLEMTLKSWFQSFQQRRRSGDITMSRGICSINYKLVFEELLNNFFTTSPCILKLSISAYDNITCLTNSIEQTPKSIDCLANLRYFRSSGDLPSMPKLFSLLSNISPNLLKLQIDRYIITEELADLINAQKDLKEIFFHKHPSLRHRPLSLSNNKIGTSLINKSRSIKLLEIKGVYFQAQMFSNFENLRELYIKICGGMKYTREELLPLAFVSLNHLQKLFWHSTHYIYLDLFPNFFRNSGKRLKVITIKGFMISDPKGAGLLINSVAKYCVNLRSFSGPILIENVAELTRLLENCNELQSLSLHPSRKKCYGPQIKGYFDDLMNVLIDQQGGHLSELILAHNWTFNIGCFERLMKKFEKLQKKKFNFVCDVNILGDPILENIVNRFVELGILKEIDTGYVEFGY</sequence>
<protein>
    <submittedName>
        <fullName evidence="1">14577_t:CDS:1</fullName>
    </submittedName>
</protein>
<organism evidence="1 2">
    <name type="scientific">Funneliformis mosseae</name>
    <name type="common">Endomycorrhizal fungus</name>
    <name type="synonym">Glomus mosseae</name>
    <dbReference type="NCBI Taxonomy" id="27381"/>
    <lineage>
        <taxon>Eukaryota</taxon>
        <taxon>Fungi</taxon>
        <taxon>Fungi incertae sedis</taxon>
        <taxon>Mucoromycota</taxon>
        <taxon>Glomeromycotina</taxon>
        <taxon>Glomeromycetes</taxon>
        <taxon>Glomerales</taxon>
        <taxon>Glomeraceae</taxon>
        <taxon>Funneliformis</taxon>
    </lineage>
</organism>
<comment type="caution">
    <text evidence="1">The sequence shown here is derived from an EMBL/GenBank/DDBJ whole genome shotgun (WGS) entry which is preliminary data.</text>
</comment>
<proteinExistence type="predicted"/>
<evidence type="ECO:0000313" key="1">
    <source>
        <dbReference type="EMBL" id="CAG8553432.1"/>
    </source>
</evidence>
<dbReference type="Proteomes" id="UP000789375">
    <property type="component" value="Unassembled WGS sequence"/>
</dbReference>
<gene>
    <name evidence="1" type="ORF">FMOSSE_LOCUS6587</name>
</gene>
<evidence type="ECO:0000313" key="2">
    <source>
        <dbReference type="Proteomes" id="UP000789375"/>
    </source>
</evidence>